<dbReference type="EMBL" id="KQ113231">
    <property type="protein sequence ID" value="KMS65184.1"/>
    <property type="molecule type" value="Genomic_DNA"/>
</dbReference>
<comment type="subcellular location">
    <subcellularLocation>
        <location evidence="1">Mitochondrion membrane</location>
        <topology evidence="1">Multi-pass membrane protein</topology>
    </subcellularLocation>
</comment>
<sequence length="177" mass="19371">GRGRTGRPGRHPFDTIKVRLQTQPVLAPVYGGFGDCIRQTWSMEGASGFYRGLTSPLCGMLVFNAVQFMAYGQARDWVQTRKHDLQLTDYIACGAWTGVAVSAVESPMDLVKSQVQVQVFKRSSGVNALYFTSALDAGNQIWNLTGLRGIYQGLGATLLRNVPAVSLYFGTEQSYPP</sequence>
<accession>A0A0J7YNN7</accession>
<evidence type="ECO:0000256" key="10">
    <source>
        <dbReference type="RuleBase" id="RU000488"/>
    </source>
</evidence>
<evidence type="ECO:0000313" key="11">
    <source>
        <dbReference type="EMBL" id="KMS65184.1"/>
    </source>
</evidence>
<evidence type="ECO:0000256" key="3">
    <source>
        <dbReference type="ARBA" id="ARBA00022448"/>
    </source>
</evidence>
<keyword evidence="3 10" id="KW-0813">Transport</keyword>
<evidence type="ECO:0000256" key="7">
    <source>
        <dbReference type="ARBA" id="ARBA00023128"/>
    </source>
</evidence>
<evidence type="ECO:0000256" key="6">
    <source>
        <dbReference type="ARBA" id="ARBA00022989"/>
    </source>
</evidence>
<dbReference type="PANTHER" id="PTHR45624">
    <property type="entry name" value="MITOCHONDRIAL BASIC AMINO ACIDS TRANSPORTER-RELATED"/>
    <property type="match status" value="1"/>
</dbReference>
<evidence type="ECO:0000256" key="5">
    <source>
        <dbReference type="ARBA" id="ARBA00022737"/>
    </source>
</evidence>
<dbReference type="SUPFAM" id="SSF103506">
    <property type="entry name" value="Mitochondrial carrier"/>
    <property type="match status" value="1"/>
</dbReference>
<dbReference type="OMA" id="NAGCTIW"/>
<feature type="non-terminal residue" evidence="11">
    <location>
        <position position="1"/>
    </location>
</feature>
<reference evidence="11 12" key="1">
    <citation type="journal article" date="2014" name="Nature">
        <title>The genome of the recently domesticated crop plant sugar beet (Beta vulgaris).</title>
        <authorList>
            <person name="Dohm J.C."/>
            <person name="Minoche A.E."/>
            <person name="Holtgrawe D."/>
            <person name="Capella-Gutierrez S."/>
            <person name="Zakrzewski F."/>
            <person name="Tafer H."/>
            <person name="Rupp O."/>
            <person name="Sorensen T.R."/>
            <person name="Stracke R."/>
            <person name="Reinhardt R."/>
            <person name="Goesmann A."/>
            <person name="Kraft T."/>
            <person name="Schulz B."/>
            <person name="Stadler P.F."/>
            <person name="Schmidt T."/>
            <person name="Gabaldon T."/>
            <person name="Lehrach H."/>
            <person name="Weisshaar B."/>
            <person name="Himmelbauer H."/>
        </authorList>
    </citation>
    <scope>NUCLEOTIDE SEQUENCE [LARGE SCALE GENOMIC DNA]</scope>
    <source>
        <tissue evidence="11">Taproot</tissue>
    </source>
</reference>
<dbReference type="AlphaFoldDB" id="A0A0J7YNN7"/>
<evidence type="ECO:0000313" key="12">
    <source>
        <dbReference type="Proteomes" id="UP000035740"/>
    </source>
</evidence>
<gene>
    <name evidence="11" type="ORF">BVRB_038560</name>
</gene>
<dbReference type="GO" id="GO:0031966">
    <property type="term" value="C:mitochondrial membrane"/>
    <property type="evidence" value="ECO:0007669"/>
    <property type="project" value="UniProtKB-SubCell"/>
</dbReference>
<keyword evidence="6" id="KW-1133">Transmembrane helix</keyword>
<dbReference type="Proteomes" id="UP000035740">
    <property type="component" value="Unassembled WGS sequence"/>
</dbReference>
<dbReference type="eggNOG" id="KOG0758">
    <property type="taxonomic scope" value="Eukaryota"/>
</dbReference>
<dbReference type="Pfam" id="PF00153">
    <property type="entry name" value="Mito_carr"/>
    <property type="match status" value="2"/>
</dbReference>
<feature type="repeat" description="Solcar" evidence="9">
    <location>
        <begin position="1"/>
        <end position="77"/>
    </location>
</feature>
<evidence type="ECO:0000256" key="8">
    <source>
        <dbReference type="ARBA" id="ARBA00023136"/>
    </source>
</evidence>
<evidence type="ECO:0000256" key="1">
    <source>
        <dbReference type="ARBA" id="ARBA00004225"/>
    </source>
</evidence>
<dbReference type="OrthoDB" id="14252at2759"/>
<comment type="similarity">
    <text evidence="2 10">Belongs to the mitochondrial carrier (TC 2.A.29) family.</text>
</comment>
<evidence type="ECO:0008006" key="13">
    <source>
        <dbReference type="Google" id="ProtNLM"/>
    </source>
</evidence>
<evidence type="ECO:0000256" key="2">
    <source>
        <dbReference type="ARBA" id="ARBA00006375"/>
    </source>
</evidence>
<keyword evidence="5" id="KW-0677">Repeat</keyword>
<dbReference type="Gramene" id="KMS65184">
    <property type="protein sequence ID" value="KMS65184"/>
    <property type="gene ID" value="BVRB_038560"/>
</dbReference>
<evidence type="ECO:0000256" key="4">
    <source>
        <dbReference type="ARBA" id="ARBA00022692"/>
    </source>
</evidence>
<keyword evidence="4 9" id="KW-0812">Transmembrane</keyword>
<proteinExistence type="inferred from homology"/>
<dbReference type="Gene3D" id="1.50.40.10">
    <property type="entry name" value="Mitochondrial carrier domain"/>
    <property type="match status" value="1"/>
</dbReference>
<keyword evidence="8 9" id="KW-0472">Membrane</keyword>
<dbReference type="GO" id="GO:0022857">
    <property type="term" value="F:transmembrane transporter activity"/>
    <property type="evidence" value="ECO:0007669"/>
    <property type="project" value="TreeGrafter"/>
</dbReference>
<keyword evidence="12" id="KW-1185">Reference proteome</keyword>
<dbReference type="PANTHER" id="PTHR45624:SF24">
    <property type="entry name" value="MITOCHONDRIAL SUBSTRATE CARRIER FAMILY PROTEIN G"/>
    <property type="match status" value="1"/>
</dbReference>
<dbReference type="PROSITE" id="PS50920">
    <property type="entry name" value="SOLCAR"/>
    <property type="match status" value="2"/>
</dbReference>
<protein>
    <recommendedName>
        <fullName evidence="13">Mitochondrial carrier protein</fullName>
    </recommendedName>
</protein>
<dbReference type="InterPro" id="IPR023395">
    <property type="entry name" value="MCP_dom_sf"/>
</dbReference>
<keyword evidence="7" id="KW-0496">Mitochondrion</keyword>
<dbReference type="InterPro" id="IPR050567">
    <property type="entry name" value="Mitochondrial_Carrier"/>
</dbReference>
<dbReference type="InterPro" id="IPR018108">
    <property type="entry name" value="MCP_transmembrane"/>
</dbReference>
<name>A0A0J7YNN7_BETVV</name>
<feature type="repeat" description="Solcar" evidence="9">
    <location>
        <begin position="88"/>
        <end position="177"/>
    </location>
</feature>
<evidence type="ECO:0000256" key="9">
    <source>
        <dbReference type="PROSITE-ProRule" id="PRU00282"/>
    </source>
</evidence>
<organism evidence="11 12">
    <name type="scientific">Beta vulgaris subsp. vulgaris</name>
    <name type="common">Beet</name>
    <dbReference type="NCBI Taxonomy" id="3555"/>
    <lineage>
        <taxon>Eukaryota</taxon>
        <taxon>Viridiplantae</taxon>
        <taxon>Streptophyta</taxon>
        <taxon>Embryophyta</taxon>
        <taxon>Tracheophyta</taxon>
        <taxon>Spermatophyta</taxon>
        <taxon>Magnoliopsida</taxon>
        <taxon>eudicotyledons</taxon>
        <taxon>Gunneridae</taxon>
        <taxon>Pentapetalae</taxon>
        <taxon>Caryophyllales</taxon>
        <taxon>Chenopodiaceae</taxon>
        <taxon>Betoideae</taxon>
        <taxon>Beta</taxon>
    </lineage>
</organism>